<reference evidence="2 3" key="1">
    <citation type="journal article" date="2019" name="Sci. Rep.">
        <title>Orb-weaving spider Araneus ventricosus genome elucidates the spidroin gene catalogue.</title>
        <authorList>
            <person name="Kono N."/>
            <person name="Nakamura H."/>
            <person name="Ohtoshi R."/>
            <person name="Moran D.A.P."/>
            <person name="Shinohara A."/>
            <person name="Yoshida Y."/>
            <person name="Fujiwara M."/>
            <person name="Mori M."/>
            <person name="Tomita M."/>
            <person name="Arakawa K."/>
        </authorList>
    </citation>
    <scope>NUCLEOTIDE SEQUENCE [LARGE SCALE GENOMIC DNA]</scope>
</reference>
<evidence type="ECO:0000313" key="3">
    <source>
        <dbReference type="Proteomes" id="UP000499080"/>
    </source>
</evidence>
<accession>A0A4Y2ETT6</accession>
<evidence type="ECO:0000256" key="1">
    <source>
        <dbReference type="SAM" id="MobiDB-lite"/>
    </source>
</evidence>
<protein>
    <submittedName>
        <fullName evidence="2">Uncharacterized protein</fullName>
    </submittedName>
</protein>
<evidence type="ECO:0000313" key="2">
    <source>
        <dbReference type="EMBL" id="GBM32271.1"/>
    </source>
</evidence>
<feature type="compositionally biased region" description="Basic and acidic residues" evidence="1">
    <location>
        <begin position="22"/>
        <end position="32"/>
    </location>
</feature>
<feature type="compositionally biased region" description="Basic and acidic residues" evidence="1">
    <location>
        <begin position="55"/>
        <end position="64"/>
    </location>
</feature>
<sequence length="90" mass="10138">MYRSAVAVQVCPAGYMTALFKKERAQNERRGETTPNSHMRGMQWLGQVLTMVSRRPDLIVRKPDTSPPGEAAQNSQKSRSPKINPPTRKN</sequence>
<gene>
    <name evidence="2" type="ORF">AVEN_275038_1</name>
</gene>
<organism evidence="2 3">
    <name type="scientific">Araneus ventricosus</name>
    <name type="common">Orbweaver spider</name>
    <name type="synonym">Epeira ventricosa</name>
    <dbReference type="NCBI Taxonomy" id="182803"/>
    <lineage>
        <taxon>Eukaryota</taxon>
        <taxon>Metazoa</taxon>
        <taxon>Ecdysozoa</taxon>
        <taxon>Arthropoda</taxon>
        <taxon>Chelicerata</taxon>
        <taxon>Arachnida</taxon>
        <taxon>Araneae</taxon>
        <taxon>Araneomorphae</taxon>
        <taxon>Entelegynae</taxon>
        <taxon>Araneoidea</taxon>
        <taxon>Araneidae</taxon>
        <taxon>Araneus</taxon>
    </lineage>
</organism>
<proteinExistence type="predicted"/>
<dbReference type="EMBL" id="BGPR01000703">
    <property type="protein sequence ID" value="GBM32271.1"/>
    <property type="molecule type" value="Genomic_DNA"/>
</dbReference>
<dbReference type="Proteomes" id="UP000499080">
    <property type="component" value="Unassembled WGS sequence"/>
</dbReference>
<feature type="region of interest" description="Disordered" evidence="1">
    <location>
        <begin position="22"/>
        <end position="42"/>
    </location>
</feature>
<dbReference type="AlphaFoldDB" id="A0A4Y2ETT6"/>
<comment type="caution">
    <text evidence="2">The sequence shown here is derived from an EMBL/GenBank/DDBJ whole genome shotgun (WGS) entry which is preliminary data.</text>
</comment>
<keyword evidence="3" id="KW-1185">Reference proteome</keyword>
<feature type="region of interest" description="Disordered" evidence="1">
    <location>
        <begin position="55"/>
        <end position="90"/>
    </location>
</feature>
<name>A0A4Y2ETT6_ARAVE</name>